<dbReference type="PANTHER" id="PTHR32251">
    <property type="entry name" value="3-OXO-5-ALPHA-STEROID 4-DEHYDROGENASE"/>
    <property type="match status" value="1"/>
</dbReference>
<keyword evidence="1" id="KW-1133">Transmembrane helix</keyword>
<feature type="transmembrane region" description="Helical" evidence="1">
    <location>
        <begin position="121"/>
        <end position="145"/>
    </location>
</feature>
<feature type="transmembrane region" description="Helical" evidence="1">
    <location>
        <begin position="44"/>
        <end position="61"/>
    </location>
</feature>
<keyword evidence="1" id="KW-0812">Transmembrane</keyword>
<evidence type="ECO:0000256" key="1">
    <source>
        <dbReference type="SAM" id="Phobius"/>
    </source>
</evidence>
<evidence type="ECO:0000313" key="3">
    <source>
        <dbReference type="Proteomes" id="UP000663879"/>
    </source>
</evidence>
<dbReference type="PANTHER" id="PTHR32251:SF23">
    <property type="entry name" value="3-OXO-5-ALPHA-STEROID 4-DEHYDROGENASE (DUF1295)"/>
    <property type="match status" value="1"/>
</dbReference>
<keyword evidence="1" id="KW-0472">Membrane</keyword>
<organism evidence="2 3">
    <name type="scientific">Brachionus calyciflorus</name>
    <dbReference type="NCBI Taxonomy" id="104777"/>
    <lineage>
        <taxon>Eukaryota</taxon>
        <taxon>Metazoa</taxon>
        <taxon>Spiralia</taxon>
        <taxon>Gnathifera</taxon>
        <taxon>Rotifera</taxon>
        <taxon>Eurotatoria</taxon>
        <taxon>Monogononta</taxon>
        <taxon>Pseudotrocha</taxon>
        <taxon>Ploima</taxon>
        <taxon>Brachionidae</taxon>
        <taxon>Brachionus</taxon>
    </lineage>
</organism>
<comment type="caution">
    <text evidence="2">The sequence shown here is derived from an EMBL/GenBank/DDBJ whole genome shotgun (WGS) entry which is preliminary data.</text>
</comment>
<feature type="transmembrane region" description="Helical" evidence="1">
    <location>
        <begin position="231"/>
        <end position="252"/>
    </location>
</feature>
<dbReference type="OrthoDB" id="67965at2759"/>
<dbReference type="Proteomes" id="UP000663879">
    <property type="component" value="Unassembled WGS sequence"/>
</dbReference>
<accession>A0A813TXX0</accession>
<sequence>MELQILNLFTDPLFRYFLYILCIISFTVWILTLITDNHSFMDKLWGILPIFYSGGYLYTAIKSNPEAGTSLNRLYLMFILISLWGLRLAYIFYRRGYYKWDFEDPRWVQVKKRYNYPEKQLGFQIYNFIFMAIVQNLILFGYPLPMWHIQSNKQDNFNFLDVVLTIWFIIFYTIEAVADEQQWNFQTRKRDWLEEQKNEVKQSKYSPSEIEDFKRGFNVRGLFQYSRHPNYFGDILLWWCIYGFTISAQLSSLNFFSLFNYSMFSALLMTILFQLSVRVTEKSSASKYPEYSYYQSKVGRIFPTLNPYVPKSD</sequence>
<proteinExistence type="predicted"/>
<name>A0A813TXX0_9BILA</name>
<dbReference type="PROSITE" id="PS50244">
    <property type="entry name" value="S5A_REDUCTASE"/>
    <property type="match status" value="1"/>
</dbReference>
<keyword evidence="3" id="KW-1185">Reference proteome</keyword>
<dbReference type="GO" id="GO:0016020">
    <property type="term" value="C:membrane"/>
    <property type="evidence" value="ECO:0007669"/>
    <property type="project" value="TreeGrafter"/>
</dbReference>
<reference evidence="2" key="1">
    <citation type="submission" date="2021-02" db="EMBL/GenBank/DDBJ databases">
        <authorList>
            <person name="Nowell W R."/>
        </authorList>
    </citation>
    <scope>NUCLEOTIDE SEQUENCE</scope>
    <source>
        <strain evidence="2">Ploen Becks lab</strain>
    </source>
</reference>
<gene>
    <name evidence="2" type="ORF">OXX778_LOCUS7414</name>
</gene>
<dbReference type="Gene3D" id="1.20.120.1630">
    <property type="match status" value="1"/>
</dbReference>
<dbReference type="InterPro" id="IPR010721">
    <property type="entry name" value="UstE-like"/>
</dbReference>
<feature type="transmembrane region" description="Helical" evidence="1">
    <location>
        <begin position="16"/>
        <end position="35"/>
    </location>
</feature>
<protein>
    <recommendedName>
        <fullName evidence="4">DUF1295 domain-containing protein</fullName>
    </recommendedName>
</protein>
<feature type="transmembrane region" description="Helical" evidence="1">
    <location>
        <begin position="157"/>
        <end position="178"/>
    </location>
</feature>
<dbReference type="Pfam" id="PF06966">
    <property type="entry name" value="DUF1295"/>
    <property type="match status" value="1"/>
</dbReference>
<feature type="transmembrane region" description="Helical" evidence="1">
    <location>
        <begin position="73"/>
        <end position="93"/>
    </location>
</feature>
<evidence type="ECO:0000313" key="2">
    <source>
        <dbReference type="EMBL" id="CAF0819984.1"/>
    </source>
</evidence>
<dbReference type="AlphaFoldDB" id="A0A813TXX0"/>
<dbReference type="EMBL" id="CAJNOC010000945">
    <property type="protein sequence ID" value="CAF0819984.1"/>
    <property type="molecule type" value="Genomic_DNA"/>
</dbReference>
<evidence type="ECO:0008006" key="4">
    <source>
        <dbReference type="Google" id="ProtNLM"/>
    </source>
</evidence>